<comment type="similarity">
    <text evidence="2">Belongs to the class-I pyridoxal-phosphate-dependent aminotransferase family.</text>
</comment>
<evidence type="ECO:0000259" key="7">
    <source>
        <dbReference type="Pfam" id="PF00155"/>
    </source>
</evidence>
<dbReference type="InterPro" id="IPR015422">
    <property type="entry name" value="PyrdxlP-dep_Trfase_small"/>
</dbReference>
<comment type="caution">
    <text evidence="8">The sequence shown here is derived from an EMBL/GenBank/DDBJ whole genome shotgun (WGS) entry which is preliminary data.</text>
</comment>
<evidence type="ECO:0000256" key="2">
    <source>
        <dbReference type="ARBA" id="ARBA00007441"/>
    </source>
</evidence>
<dbReference type="RefSeq" id="WP_010571167.1">
    <property type="nucleotide sequence ID" value="NZ_AHMO02000008.1"/>
</dbReference>
<dbReference type="InterPro" id="IPR004839">
    <property type="entry name" value="Aminotransferase_I/II_large"/>
</dbReference>
<keyword evidence="5" id="KW-0808">Transferase</keyword>
<protein>
    <submittedName>
        <fullName evidence="8">Alanine-glyoxylate amino-transferase</fullName>
    </submittedName>
</protein>
<dbReference type="PANTHER" id="PTHR42790">
    <property type="entry name" value="AMINOTRANSFERASE"/>
    <property type="match status" value="1"/>
</dbReference>
<reference evidence="8" key="1">
    <citation type="submission" date="2013-05" db="EMBL/GenBank/DDBJ databases">
        <authorList>
            <person name="Harkins D.M."/>
            <person name="Durkin A.S."/>
            <person name="Brinkac L.M."/>
            <person name="Haft D.H."/>
            <person name="Selengut J.D."/>
            <person name="Sanka R."/>
            <person name="DePew J."/>
            <person name="Purushe J."/>
            <person name="Hartskeerl R.A."/>
            <person name="Ahmed A."/>
            <person name="van der Linden H."/>
            <person name="Goris M.G.A."/>
            <person name="Vinetz J.M."/>
            <person name="Sutton G.G."/>
            <person name="Nierman W.C."/>
            <person name="Fouts D.E."/>
        </authorList>
    </citation>
    <scope>NUCLEOTIDE SEQUENCE [LARGE SCALE GENOMIC DNA]</scope>
    <source>
        <strain evidence="8">5399</strain>
    </source>
</reference>
<keyword evidence="9" id="KW-1185">Reference proteome</keyword>
<dbReference type="EMBL" id="AHMO02000008">
    <property type="protein sequence ID" value="EQA44629.1"/>
    <property type="molecule type" value="Genomic_DNA"/>
</dbReference>
<comment type="cofactor">
    <cofactor evidence="1">
        <name>pyridoxal 5'-phosphate</name>
        <dbReference type="ChEBI" id="CHEBI:597326"/>
    </cofactor>
</comment>
<evidence type="ECO:0000256" key="1">
    <source>
        <dbReference type="ARBA" id="ARBA00001933"/>
    </source>
</evidence>
<evidence type="ECO:0000256" key="4">
    <source>
        <dbReference type="ARBA" id="ARBA00022576"/>
    </source>
</evidence>
<dbReference type="Proteomes" id="UP000015454">
    <property type="component" value="Unassembled WGS sequence"/>
</dbReference>
<evidence type="ECO:0000313" key="9">
    <source>
        <dbReference type="Proteomes" id="UP000015454"/>
    </source>
</evidence>
<dbReference type="InterPro" id="IPR050859">
    <property type="entry name" value="Class-I_PLP-dep_aminotransf"/>
</dbReference>
<dbReference type="AlphaFoldDB" id="T0GCW0"/>
<dbReference type="SUPFAM" id="SSF53383">
    <property type="entry name" value="PLP-dependent transferases"/>
    <property type="match status" value="1"/>
</dbReference>
<keyword evidence="4" id="KW-0032">Aminotransferase</keyword>
<evidence type="ECO:0000256" key="6">
    <source>
        <dbReference type="ARBA" id="ARBA00022898"/>
    </source>
</evidence>
<proteinExistence type="inferred from homology"/>
<dbReference type="InterPro" id="IPR015424">
    <property type="entry name" value="PyrdxlP-dep_Trfase"/>
</dbReference>
<comment type="subunit">
    <text evidence="3">Homodimer.</text>
</comment>
<dbReference type="CDD" id="cd00609">
    <property type="entry name" value="AAT_like"/>
    <property type="match status" value="1"/>
</dbReference>
<gene>
    <name evidence="8" type="ORF">LEP1GSC050_2988</name>
</gene>
<dbReference type="GO" id="GO:0030170">
    <property type="term" value="F:pyridoxal phosphate binding"/>
    <property type="evidence" value="ECO:0007669"/>
    <property type="project" value="InterPro"/>
</dbReference>
<evidence type="ECO:0000256" key="5">
    <source>
        <dbReference type="ARBA" id="ARBA00022679"/>
    </source>
</evidence>
<evidence type="ECO:0000313" key="8">
    <source>
        <dbReference type="EMBL" id="EQA44629.1"/>
    </source>
</evidence>
<evidence type="ECO:0000256" key="3">
    <source>
        <dbReference type="ARBA" id="ARBA00011738"/>
    </source>
</evidence>
<dbReference type="Gene3D" id="3.40.640.10">
    <property type="entry name" value="Type I PLP-dependent aspartate aminotransferase-like (Major domain)"/>
    <property type="match status" value="1"/>
</dbReference>
<dbReference type="Pfam" id="PF00155">
    <property type="entry name" value="Aminotran_1_2"/>
    <property type="match status" value="1"/>
</dbReference>
<organism evidence="8 9">
    <name type="scientific">Leptospira broomii serovar Hurstbridge str. 5399</name>
    <dbReference type="NCBI Taxonomy" id="1049789"/>
    <lineage>
        <taxon>Bacteria</taxon>
        <taxon>Pseudomonadati</taxon>
        <taxon>Spirochaetota</taxon>
        <taxon>Spirochaetia</taxon>
        <taxon>Leptospirales</taxon>
        <taxon>Leptospiraceae</taxon>
        <taxon>Leptospira</taxon>
    </lineage>
</organism>
<accession>T0GCW0</accession>
<name>T0GCW0_9LEPT</name>
<dbReference type="GO" id="GO:0008483">
    <property type="term" value="F:transaminase activity"/>
    <property type="evidence" value="ECO:0007669"/>
    <property type="project" value="UniProtKB-KW"/>
</dbReference>
<dbReference type="OrthoDB" id="9802328at2"/>
<dbReference type="InterPro" id="IPR015421">
    <property type="entry name" value="PyrdxlP-dep_Trfase_major"/>
</dbReference>
<sequence>MRKLFSKSLINSEGSIRPSNRVSRTPESVIRDILKVINDSDMLSFAGGLPDDSLFPIKDFSEGFALAIRESGAKLFQYTETQGHPKLRAWIAESYYPQSSPEEILLTNGSQQALDLLGRYFLDEGDSVLIERPSYLGAIQTFSSYGPRFIGLDYRNEGPDPSELKAQISRNRSLPKFFYCIPDFQNPTGFSYSLRNRRAIAQICVEAKIPILEDVAYRELNYENEIPISLNTLCPENTFSIGTFSKILAPGLRVGWIRAPEERMRELVVQKQAMDLHSPLINQEVVYKFLISGNFKNHLIDLKENYSRKAKIATGLFRKIFGDSIRFQQPIGGLFLWIEFLDETDTNLLFKTALEEGVAIVPGDTFFTAESSGKLLRWNFSRANADEMETGVKRLFEAWKRLHSIRK</sequence>
<dbReference type="PANTHER" id="PTHR42790:SF19">
    <property type="entry name" value="KYNURENINE_ALPHA-AMINOADIPATE AMINOTRANSFERASE, MITOCHONDRIAL"/>
    <property type="match status" value="1"/>
</dbReference>
<keyword evidence="6" id="KW-0663">Pyridoxal phosphate</keyword>
<dbReference type="FunFam" id="3.40.640.10:FF:000053">
    <property type="entry name" value="Aminotransferase, class I"/>
    <property type="match status" value="1"/>
</dbReference>
<dbReference type="STRING" id="1049789.LEP1GSC050_2988"/>
<feature type="domain" description="Aminotransferase class I/classII large" evidence="7">
    <location>
        <begin position="69"/>
        <end position="395"/>
    </location>
</feature>
<dbReference type="GO" id="GO:1901605">
    <property type="term" value="P:alpha-amino acid metabolic process"/>
    <property type="evidence" value="ECO:0007669"/>
    <property type="project" value="TreeGrafter"/>
</dbReference>
<dbReference type="Gene3D" id="3.90.1150.10">
    <property type="entry name" value="Aspartate Aminotransferase, domain 1"/>
    <property type="match status" value="1"/>
</dbReference>